<proteinExistence type="predicted"/>
<dbReference type="SUPFAM" id="SSF48498">
    <property type="entry name" value="Tetracyclin repressor-like, C-terminal domain"/>
    <property type="match status" value="1"/>
</dbReference>
<evidence type="ECO:0000256" key="3">
    <source>
        <dbReference type="ARBA" id="ARBA00023163"/>
    </source>
</evidence>
<sequence>MPEGNPLAKTPSTPGDGDIDKAAGKPTAARSGTARRQSDKERRAEVRRSEILHAAFDIFAEKGFAQTRLDDVARRAGIAKGTIYLYFPDKETLFVELLREAAQPVLGGMQAAASLPELPVEEVLRRIHALFVREILNTRRKHLLHLLMQEGPRFPAIAEFYYRDIVSNGLDVMARLGRRGFETGELKSDALARFPQLVMAPLLMSITWDALFENHQHLDVKGMLAAFRDLLVNPDRPDCPPSPKSGDRP</sequence>
<reference evidence="7 8" key="1">
    <citation type="submission" date="2018-04" db="EMBL/GenBank/DDBJ databases">
        <title>Genomic Encyclopedia of Archaeal and Bacterial Type Strains, Phase II (KMG-II): from individual species to whole genera.</title>
        <authorList>
            <person name="Goeker M."/>
        </authorList>
    </citation>
    <scope>NUCLEOTIDE SEQUENCE [LARGE SCALE GENOMIC DNA]</scope>
    <source>
        <strain evidence="7 8">DSM 23382</strain>
    </source>
</reference>
<evidence type="ECO:0000313" key="8">
    <source>
        <dbReference type="Proteomes" id="UP000244081"/>
    </source>
</evidence>
<dbReference type="PRINTS" id="PR00455">
    <property type="entry name" value="HTHTETR"/>
</dbReference>
<feature type="region of interest" description="Disordered" evidence="5">
    <location>
        <begin position="1"/>
        <end position="44"/>
    </location>
</feature>
<dbReference type="FunFam" id="1.10.10.60:FF:000141">
    <property type="entry name" value="TetR family transcriptional regulator"/>
    <property type="match status" value="1"/>
</dbReference>
<dbReference type="EMBL" id="QAYG01000002">
    <property type="protein sequence ID" value="PTW61619.1"/>
    <property type="molecule type" value="Genomic_DNA"/>
</dbReference>
<accession>A0A2T5VCY3</accession>
<gene>
    <name evidence="7" type="ORF">C8N35_102334</name>
</gene>
<evidence type="ECO:0000256" key="4">
    <source>
        <dbReference type="PROSITE-ProRule" id="PRU00335"/>
    </source>
</evidence>
<dbReference type="PANTHER" id="PTHR30055">
    <property type="entry name" value="HTH-TYPE TRANSCRIPTIONAL REGULATOR RUTR"/>
    <property type="match status" value="1"/>
</dbReference>
<dbReference type="OrthoDB" id="7185252at2"/>
<dbReference type="GO" id="GO:0000976">
    <property type="term" value="F:transcription cis-regulatory region binding"/>
    <property type="evidence" value="ECO:0007669"/>
    <property type="project" value="TreeGrafter"/>
</dbReference>
<evidence type="ECO:0000256" key="2">
    <source>
        <dbReference type="ARBA" id="ARBA00023125"/>
    </source>
</evidence>
<protein>
    <submittedName>
        <fullName evidence="7">TetR family transcriptional regulator</fullName>
    </submittedName>
</protein>
<name>A0A2T5VCY3_9HYPH</name>
<organism evidence="7 8">
    <name type="scientific">Breoghania corrubedonensis</name>
    <dbReference type="NCBI Taxonomy" id="665038"/>
    <lineage>
        <taxon>Bacteria</taxon>
        <taxon>Pseudomonadati</taxon>
        <taxon>Pseudomonadota</taxon>
        <taxon>Alphaproteobacteria</taxon>
        <taxon>Hyphomicrobiales</taxon>
        <taxon>Stappiaceae</taxon>
        <taxon>Breoghania</taxon>
    </lineage>
</organism>
<dbReference type="InterPro" id="IPR050109">
    <property type="entry name" value="HTH-type_TetR-like_transc_reg"/>
</dbReference>
<evidence type="ECO:0000256" key="1">
    <source>
        <dbReference type="ARBA" id="ARBA00023015"/>
    </source>
</evidence>
<dbReference type="Pfam" id="PF00440">
    <property type="entry name" value="TetR_N"/>
    <property type="match status" value="1"/>
</dbReference>
<dbReference type="InterPro" id="IPR001647">
    <property type="entry name" value="HTH_TetR"/>
</dbReference>
<evidence type="ECO:0000256" key="5">
    <source>
        <dbReference type="SAM" id="MobiDB-lite"/>
    </source>
</evidence>
<dbReference type="PROSITE" id="PS50977">
    <property type="entry name" value="HTH_TETR_2"/>
    <property type="match status" value="1"/>
</dbReference>
<keyword evidence="1" id="KW-0805">Transcription regulation</keyword>
<dbReference type="GO" id="GO:0003700">
    <property type="term" value="F:DNA-binding transcription factor activity"/>
    <property type="evidence" value="ECO:0007669"/>
    <property type="project" value="TreeGrafter"/>
</dbReference>
<dbReference type="InterPro" id="IPR036271">
    <property type="entry name" value="Tet_transcr_reg_TetR-rel_C_sf"/>
</dbReference>
<dbReference type="SUPFAM" id="SSF46689">
    <property type="entry name" value="Homeodomain-like"/>
    <property type="match status" value="1"/>
</dbReference>
<dbReference type="AlphaFoldDB" id="A0A2T5VCY3"/>
<dbReference type="InterPro" id="IPR009057">
    <property type="entry name" value="Homeodomain-like_sf"/>
</dbReference>
<feature type="domain" description="HTH tetR-type" evidence="6">
    <location>
        <begin position="45"/>
        <end position="105"/>
    </location>
</feature>
<keyword evidence="3" id="KW-0804">Transcription</keyword>
<feature type="DNA-binding region" description="H-T-H motif" evidence="4">
    <location>
        <begin position="68"/>
        <end position="87"/>
    </location>
</feature>
<dbReference type="Proteomes" id="UP000244081">
    <property type="component" value="Unassembled WGS sequence"/>
</dbReference>
<comment type="caution">
    <text evidence="7">The sequence shown here is derived from an EMBL/GenBank/DDBJ whole genome shotgun (WGS) entry which is preliminary data.</text>
</comment>
<evidence type="ECO:0000259" key="6">
    <source>
        <dbReference type="PROSITE" id="PS50977"/>
    </source>
</evidence>
<dbReference type="PANTHER" id="PTHR30055:SF223">
    <property type="entry name" value="HTH-TYPE TRANSCRIPTIONAL REGULATOR UIDR"/>
    <property type="match status" value="1"/>
</dbReference>
<dbReference type="Gene3D" id="1.10.357.10">
    <property type="entry name" value="Tetracycline Repressor, domain 2"/>
    <property type="match status" value="1"/>
</dbReference>
<evidence type="ECO:0000313" key="7">
    <source>
        <dbReference type="EMBL" id="PTW61619.1"/>
    </source>
</evidence>
<keyword evidence="2 4" id="KW-0238">DNA-binding</keyword>
<keyword evidence="8" id="KW-1185">Reference proteome</keyword>